<dbReference type="AlphaFoldDB" id="A0A9N9G2P7"/>
<evidence type="ECO:0000313" key="1">
    <source>
        <dbReference type="EMBL" id="CAG8573040.1"/>
    </source>
</evidence>
<proteinExistence type="predicted"/>
<name>A0A9N9G2P7_FUNMO</name>
<accession>A0A9N9G2P7</accession>
<dbReference type="EMBL" id="CAJVPP010001790">
    <property type="protein sequence ID" value="CAG8573040.1"/>
    <property type="molecule type" value="Genomic_DNA"/>
</dbReference>
<reference evidence="1" key="1">
    <citation type="submission" date="2021-06" db="EMBL/GenBank/DDBJ databases">
        <authorList>
            <person name="Kallberg Y."/>
            <person name="Tangrot J."/>
            <person name="Rosling A."/>
        </authorList>
    </citation>
    <scope>NUCLEOTIDE SEQUENCE</scope>
    <source>
        <strain evidence="1">87-6 pot B 2015</strain>
    </source>
</reference>
<organism evidence="1 2">
    <name type="scientific">Funneliformis mosseae</name>
    <name type="common">Endomycorrhizal fungus</name>
    <name type="synonym">Glomus mosseae</name>
    <dbReference type="NCBI Taxonomy" id="27381"/>
    <lineage>
        <taxon>Eukaryota</taxon>
        <taxon>Fungi</taxon>
        <taxon>Fungi incertae sedis</taxon>
        <taxon>Mucoromycota</taxon>
        <taxon>Glomeromycotina</taxon>
        <taxon>Glomeromycetes</taxon>
        <taxon>Glomerales</taxon>
        <taxon>Glomeraceae</taxon>
        <taxon>Funneliformis</taxon>
    </lineage>
</organism>
<feature type="non-terminal residue" evidence="1">
    <location>
        <position position="54"/>
    </location>
</feature>
<sequence>VKNLPTSDSLWIIGTENSDYDDNIINNRDSSILLLHKKTNRKLDYECSKNENGH</sequence>
<evidence type="ECO:0000313" key="2">
    <source>
        <dbReference type="Proteomes" id="UP000789375"/>
    </source>
</evidence>
<comment type="caution">
    <text evidence="1">The sequence shown here is derived from an EMBL/GenBank/DDBJ whole genome shotgun (WGS) entry which is preliminary data.</text>
</comment>
<protein>
    <submittedName>
        <fullName evidence="1">14970_t:CDS:1</fullName>
    </submittedName>
</protein>
<gene>
    <name evidence="1" type="ORF">FMOSSE_LOCUS7555</name>
</gene>
<keyword evidence="2" id="KW-1185">Reference proteome</keyword>
<dbReference type="Proteomes" id="UP000789375">
    <property type="component" value="Unassembled WGS sequence"/>
</dbReference>